<sequence>MPNNTVIEVTGPAVKLKSNKSKIVIHYQDDFNALIHYEFIVRKFNEKKEEDKDDER</sequence>
<name>A0ABR7TAY3_9LACT</name>
<accession>A0ABR7TAY3</accession>
<comment type="caution">
    <text evidence="1">The sequence shown here is derived from an EMBL/GenBank/DDBJ whole genome shotgun (WGS) entry which is preliminary data.</text>
</comment>
<reference evidence="1 2" key="1">
    <citation type="journal article" date="2020" name="Microorganisms">
        <title>New Insight into Antimicrobial Compounds from Food and Marine-Sourced Carnobacterium Species through Phenotype and Genome Analyses.</title>
        <authorList>
            <person name="Begrem S."/>
            <person name="Ivaniuk F."/>
            <person name="Gigout-Chevalier F."/>
            <person name="Kolypczuk L."/>
            <person name="Bonnetot S."/>
            <person name="Leroi F."/>
            <person name="Grovel O."/>
            <person name="Delbarre-Ladrat C."/>
            <person name="Passerini D."/>
        </authorList>
    </citation>
    <scope>NUCLEOTIDE SEQUENCE [LARGE SCALE GENOMIC DNA]</scope>
    <source>
        <strain evidence="1 2">MIP2551</strain>
    </source>
</reference>
<dbReference type="EMBL" id="WNJQ01000003">
    <property type="protein sequence ID" value="MBC9825079.1"/>
    <property type="molecule type" value="Genomic_DNA"/>
</dbReference>
<dbReference type="RefSeq" id="WP_023177432.1">
    <property type="nucleotide sequence ID" value="NZ_JBELZU010000003.1"/>
</dbReference>
<evidence type="ECO:0000313" key="2">
    <source>
        <dbReference type="Proteomes" id="UP000638836"/>
    </source>
</evidence>
<organism evidence="1 2">
    <name type="scientific">Carnobacterium inhibens</name>
    <dbReference type="NCBI Taxonomy" id="147709"/>
    <lineage>
        <taxon>Bacteria</taxon>
        <taxon>Bacillati</taxon>
        <taxon>Bacillota</taxon>
        <taxon>Bacilli</taxon>
        <taxon>Lactobacillales</taxon>
        <taxon>Carnobacteriaceae</taxon>
        <taxon>Carnobacterium</taxon>
    </lineage>
</organism>
<keyword evidence="2" id="KW-1185">Reference proteome</keyword>
<proteinExistence type="predicted"/>
<gene>
    <name evidence="1" type="ORF">GLO26_04445</name>
</gene>
<protein>
    <submittedName>
        <fullName evidence="1">Uncharacterized protein</fullName>
    </submittedName>
</protein>
<evidence type="ECO:0000313" key="1">
    <source>
        <dbReference type="EMBL" id="MBC9825079.1"/>
    </source>
</evidence>
<dbReference type="Proteomes" id="UP000638836">
    <property type="component" value="Unassembled WGS sequence"/>
</dbReference>